<reference evidence="2 3" key="1">
    <citation type="journal article" date="2023" name="IScience">
        <title>Expanded male sex-determining region conserved during the evolution of homothallism in the green alga Volvox.</title>
        <authorList>
            <person name="Yamamoto K."/>
            <person name="Matsuzaki R."/>
            <person name="Mahakham W."/>
            <person name="Heman W."/>
            <person name="Sekimoto H."/>
            <person name="Kawachi M."/>
            <person name="Minakuchi Y."/>
            <person name="Toyoda A."/>
            <person name="Nozaki H."/>
        </authorList>
    </citation>
    <scope>NUCLEOTIDE SEQUENCE [LARGE SCALE GENOMIC DNA]</scope>
    <source>
        <strain evidence="2 3">NIES-4468</strain>
    </source>
</reference>
<evidence type="ECO:0000313" key="2">
    <source>
        <dbReference type="EMBL" id="GLI70679.1"/>
    </source>
</evidence>
<evidence type="ECO:0000313" key="3">
    <source>
        <dbReference type="Proteomes" id="UP001165090"/>
    </source>
</evidence>
<dbReference type="Proteomes" id="UP001165090">
    <property type="component" value="Unassembled WGS sequence"/>
</dbReference>
<proteinExistence type="predicted"/>
<protein>
    <recommendedName>
        <fullName evidence="4">C2 NT-type domain-containing protein</fullName>
    </recommendedName>
</protein>
<evidence type="ECO:0008006" key="4">
    <source>
        <dbReference type="Google" id="ProtNLM"/>
    </source>
</evidence>
<feature type="region of interest" description="Disordered" evidence="1">
    <location>
        <begin position="288"/>
        <end position="315"/>
    </location>
</feature>
<sequence>MSELVPRVVFIAIEGYKRDAAEIDRRGLNCTLRVGSRTFSPRAIATRDKSRILTEVFIIDPEGEDIATLEVEDDGAVADADNAAASATFSIAQAAHRGNDRLELPLYSKKSNKQQGVLTLSLTWTHKEPDAAEMSTTTTSSSIPATASATSGPSCFAAAVSTVTASGAASTTAAESVANEQDGPSMSSTLPSNIDLVRQSLQPQRRAETDNDGPTGLFLGTTAFPFPSPFRTAGTEPLSGSASPRAAAAPPAAEQTTPQPEAAPTSMMAAMVVVAAMVAAADLPAPPYADSSAACDEANSQGASAPSDSDASASASTAKPAATFYPRIKPYDAAPPLEFGAGLLPPASSEATAFYPVIAVRLRLPDLSVRLHELRPTVSAPLSFGAA</sequence>
<organism evidence="2 3">
    <name type="scientific">Volvox africanus</name>
    <dbReference type="NCBI Taxonomy" id="51714"/>
    <lineage>
        <taxon>Eukaryota</taxon>
        <taxon>Viridiplantae</taxon>
        <taxon>Chlorophyta</taxon>
        <taxon>core chlorophytes</taxon>
        <taxon>Chlorophyceae</taxon>
        <taxon>CS clade</taxon>
        <taxon>Chlamydomonadales</taxon>
        <taxon>Volvocaceae</taxon>
        <taxon>Volvox</taxon>
    </lineage>
</organism>
<feature type="compositionally biased region" description="Low complexity" evidence="1">
    <location>
        <begin position="303"/>
        <end position="315"/>
    </location>
</feature>
<evidence type="ECO:0000256" key="1">
    <source>
        <dbReference type="SAM" id="MobiDB-lite"/>
    </source>
</evidence>
<dbReference type="EMBL" id="BSDZ01000094">
    <property type="protein sequence ID" value="GLI70679.1"/>
    <property type="molecule type" value="Genomic_DNA"/>
</dbReference>
<feature type="region of interest" description="Disordered" evidence="1">
    <location>
        <begin position="228"/>
        <end position="262"/>
    </location>
</feature>
<name>A0ABQ5SLL2_9CHLO</name>
<gene>
    <name evidence="2" type="ORF">VaNZ11_015619</name>
</gene>
<keyword evidence="3" id="KW-1185">Reference proteome</keyword>
<comment type="caution">
    <text evidence="2">The sequence shown here is derived from an EMBL/GenBank/DDBJ whole genome shotgun (WGS) entry which is preliminary data.</text>
</comment>
<feature type="compositionally biased region" description="Low complexity" evidence="1">
    <location>
        <begin position="241"/>
        <end position="262"/>
    </location>
</feature>
<accession>A0ABQ5SLL2</accession>